<organism evidence="1 2">
    <name type="scientific">Sphagnurus paluster</name>
    <dbReference type="NCBI Taxonomy" id="117069"/>
    <lineage>
        <taxon>Eukaryota</taxon>
        <taxon>Fungi</taxon>
        <taxon>Dikarya</taxon>
        <taxon>Basidiomycota</taxon>
        <taxon>Agaricomycotina</taxon>
        <taxon>Agaricomycetes</taxon>
        <taxon>Agaricomycetidae</taxon>
        <taxon>Agaricales</taxon>
        <taxon>Tricholomatineae</taxon>
        <taxon>Lyophyllaceae</taxon>
        <taxon>Sphagnurus</taxon>
    </lineage>
</organism>
<keyword evidence="2" id="KW-1185">Reference proteome</keyword>
<comment type="caution">
    <text evidence="1">The sequence shown here is derived from an EMBL/GenBank/DDBJ whole genome shotgun (WGS) entry which is preliminary data.</text>
</comment>
<dbReference type="OrthoDB" id="2987506at2759"/>
<gene>
    <name evidence="1" type="ORF">H0H81_011809</name>
</gene>
<dbReference type="EMBL" id="JABCKI010006129">
    <property type="protein sequence ID" value="KAG5635291.1"/>
    <property type="molecule type" value="Genomic_DNA"/>
</dbReference>
<sequence length="225" mass="24041">MADQISFTINLGVMAELSNGGYSLCMSNVVGKGPGNVATVALPPTGEHGEAPDMTIIFIAYDEPAYTAINKFSWNVTYSIAATKNPWEDGVLVEGQSQIVPIPLGSRYELGEWSAPPKITTGVAGKLGFSTTKYDASPIVYLDKVAANKNTVGPAPIYVAPRLVLFPGEDVLTPKVAVIIYFAQDIVTGAMIANTSTMKISIDLTNQRTGQVWALSDDHTWTKQA</sequence>
<dbReference type="AlphaFoldDB" id="A0A9P7K295"/>
<dbReference type="Proteomes" id="UP000717328">
    <property type="component" value="Unassembled WGS sequence"/>
</dbReference>
<evidence type="ECO:0000313" key="2">
    <source>
        <dbReference type="Proteomes" id="UP000717328"/>
    </source>
</evidence>
<protein>
    <submittedName>
        <fullName evidence="1">Uncharacterized protein</fullName>
    </submittedName>
</protein>
<reference evidence="1" key="2">
    <citation type="submission" date="2021-10" db="EMBL/GenBank/DDBJ databases">
        <title>Phylogenomics reveals ancestral predisposition of the termite-cultivated fungus Termitomyces towards a domesticated lifestyle.</title>
        <authorList>
            <person name="Auxier B."/>
            <person name="Grum-Grzhimaylo A."/>
            <person name="Cardenas M.E."/>
            <person name="Lodge J.D."/>
            <person name="Laessoe T."/>
            <person name="Pedersen O."/>
            <person name="Smith M.E."/>
            <person name="Kuyper T.W."/>
            <person name="Franco-Molano E.A."/>
            <person name="Baroni T.J."/>
            <person name="Aanen D.K."/>
        </authorList>
    </citation>
    <scope>NUCLEOTIDE SEQUENCE</scope>
    <source>
        <strain evidence="1">D49</strain>
    </source>
</reference>
<evidence type="ECO:0000313" key="1">
    <source>
        <dbReference type="EMBL" id="KAG5635291.1"/>
    </source>
</evidence>
<reference evidence="1" key="1">
    <citation type="submission" date="2021-02" db="EMBL/GenBank/DDBJ databases">
        <authorList>
            <person name="Nieuwenhuis M."/>
            <person name="Van De Peppel L.J.J."/>
        </authorList>
    </citation>
    <scope>NUCLEOTIDE SEQUENCE</scope>
    <source>
        <strain evidence="1">D49</strain>
    </source>
</reference>
<accession>A0A9P7K295</accession>
<proteinExistence type="predicted"/>
<name>A0A9P7K295_9AGAR</name>